<protein>
    <submittedName>
        <fullName evidence="7">ABC transporter permease</fullName>
    </submittedName>
</protein>
<dbReference type="SUPFAM" id="SSF161098">
    <property type="entry name" value="MetI-like"/>
    <property type="match status" value="1"/>
</dbReference>
<evidence type="ECO:0000256" key="5">
    <source>
        <dbReference type="RuleBase" id="RU363032"/>
    </source>
</evidence>
<sequence>MKKQLAHYTIILIIIIIANFFIPRLLPGSPVKTLMGESVAEMTAEEKMGILDAYHLNAPLYEQFGYYISDLVTGDWGISFSKRLPINQIIKPAILWTLLLSSVTLFFSVLIGSFLGALSALRRKKNRDLSIVLGTVLISSIPPFWIAILLLAVFGARLGWFPTYGAYSMWSDLQGWPYILDLLKHLTLPATALVITSLMPYFSTTRYSVLKTISEDYVKMAKFRGIPPMQINLGYIMRNTLIPVFTVLMMDVGYLLSGSVLVETVFSYPGLGVLMRDAVAARDYPLIQYTFLISSLLTVAALFVADLLYHKIDPTLEVADEK</sequence>
<dbReference type="GO" id="GO:0055085">
    <property type="term" value="P:transmembrane transport"/>
    <property type="evidence" value="ECO:0007669"/>
    <property type="project" value="InterPro"/>
</dbReference>
<feature type="transmembrane region" description="Helical" evidence="5">
    <location>
        <begin position="176"/>
        <end position="202"/>
    </location>
</feature>
<evidence type="ECO:0000256" key="4">
    <source>
        <dbReference type="ARBA" id="ARBA00023136"/>
    </source>
</evidence>
<gene>
    <name evidence="7" type="ORF">GX523_15415</name>
</gene>
<comment type="caution">
    <text evidence="7">The sequence shown here is derived from an EMBL/GenBank/DDBJ whole genome shotgun (WGS) entry which is preliminary data.</text>
</comment>
<dbReference type="Gene3D" id="1.10.3720.10">
    <property type="entry name" value="MetI-like"/>
    <property type="match status" value="1"/>
</dbReference>
<reference evidence="7 8" key="1">
    <citation type="journal article" date="2020" name="Biotechnol. Biofuels">
        <title>New insights from the biogas microbiome by comprehensive genome-resolved metagenomics of nearly 1600 species originating from multiple anaerobic digesters.</title>
        <authorList>
            <person name="Campanaro S."/>
            <person name="Treu L."/>
            <person name="Rodriguez-R L.M."/>
            <person name="Kovalovszki A."/>
            <person name="Ziels R.M."/>
            <person name="Maus I."/>
            <person name="Zhu X."/>
            <person name="Kougias P.G."/>
            <person name="Basile A."/>
            <person name="Luo G."/>
            <person name="Schluter A."/>
            <person name="Konstantinidis K.T."/>
            <person name="Angelidaki I."/>
        </authorList>
    </citation>
    <scope>NUCLEOTIDE SEQUENCE [LARGE SCALE GENOMIC DNA]</scope>
    <source>
        <strain evidence="7">AS05jafATM_4</strain>
    </source>
</reference>
<feature type="transmembrane region" description="Helical" evidence="5">
    <location>
        <begin position="130"/>
        <end position="156"/>
    </location>
</feature>
<proteinExistence type="inferred from homology"/>
<feature type="transmembrane region" description="Helical" evidence="5">
    <location>
        <begin position="241"/>
        <end position="266"/>
    </location>
</feature>
<comment type="similarity">
    <text evidence="5">Belongs to the binding-protein-dependent transport system permease family.</text>
</comment>
<dbReference type="PANTHER" id="PTHR43376">
    <property type="entry name" value="OLIGOPEPTIDE TRANSPORT SYSTEM PERMEASE PROTEIN"/>
    <property type="match status" value="1"/>
</dbReference>
<evidence type="ECO:0000259" key="6">
    <source>
        <dbReference type="PROSITE" id="PS50928"/>
    </source>
</evidence>
<dbReference type="PANTHER" id="PTHR43376:SF1">
    <property type="entry name" value="OLIGOPEPTIDE TRANSPORT SYSTEM PERMEASE PROTEIN"/>
    <property type="match status" value="1"/>
</dbReference>
<feature type="transmembrane region" description="Helical" evidence="5">
    <location>
        <begin position="5"/>
        <end position="26"/>
    </location>
</feature>
<dbReference type="InterPro" id="IPR000515">
    <property type="entry name" value="MetI-like"/>
</dbReference>
<evidence type="ECO:0000256" key="1">
    <source>
        <dbReference type="ARBA" id="ARBA00004141"/>
    </source>
</evidence>
<evidence type="ECO:0000313" key="7">
    <source>
        <dbReference type="EMBL" id="HHY28103.1"/>
    </source>
</evidence>
<feature type="transmembrane region" description="Helical" evidence="5">
    <location>
        <begin position="93"/>
        <end position="118"/>
    </location>
</feature>
<feature type="transmembrane region" description="Helical" evidence="5">
    <location>
        <begin position="286"/>
        <end position="309"/>
    </location>
</feature>
<evidence type="ECO:0000313" key="8">
    <source>
        <dbReference type="Proteomes" id="UP000553059"/>
    </source>
</evidence>
<keyword evidence="5" id="KW-0813">Transport</keyword>
<feature type="domain" description="ABC transmembrane type-1" evidence="6">
    <location>
        <begin position="94"/>
        <end position="309"/>
    </location>
</feature>
<keyword evidence="4 5" id="KW-0472">Membrane</keyword>
<evidence type="ECO:0000256" key="3">
    <source>
        <dbReference type="ARBA" id="ARBA00022989"/>
    </source>
</evidence>
<dbReference type="AlphaFoldDB" id="A0A7C6Z605"/>
<dbReference type="Pfam" id="PF00528">
    <property type="entry name" value="BPD_transp_1"/>
    <property type="match status" value="1"/>
</dbReference>
<dbReference type="EMBL" id="DUTF01000335">
    <property type="protein sequence ID" value="HHY28103.1"/>
    <property type="molecule type" value="Genomic_DNA"/>
</dbReference>
<name>A0A7C6Z605_9FIRM</name>
<keyword evidence="3 5" id="KW-1133">Transmembrane helix</keyword>
<dbReference type="Proteomes" id="UP000553059">
    <property type="component" value="Unassembled WGS sequence"/>
</dbReference>
<dbReference type="InterPro" id="IPR035906">
    <property type="entry name" value="MetI-like_sf"/>
</dbReference>
<dbReference type="PROSITE" id="PS50928">
    <property type="entry name" value="ABC_TM1"/>
    <property type="match status" value="1"/>
</dbReference>
<organism evidence="7 8">
    <name type="scientific">Desulfitobacterium dehalogenans</name>
    <dbReference type="NCBI Taxonomy" id="36854"/>
    <lineage>
        <taxon>Bacteria</taxon>
        <taxon>Bacillati</taxon>
        <taxon>Bacillota</taxon>
        <taxon>Clostridia</taxon>
        <taxon>Eubacteriales</taxon>
        <taxon>Desulfitobacteriaceae</taxon>
        <taxon>Desulfitobacterium</taxon>
    </lineage>
</organism>
<accession>A0A7C6Z605</accession>
<dbReference type="GO" id="GO:0005886">
    <property type="term" value="C:plasma membrane"/>
    <property type="evidence" value="ECO:0007669"/>
    <property type="project" value="UniProtKB-SubCell"/>
</dbReference>
<evidence type="ECO:0000256" key="2">
    <source>
        <dbReference type="ARBA" id="ARBA00022692"/>
    </source>
</evidence>
<dbReference type="CDD" id="cd06261">
    <property type="entry name" value="TM_PBP2"/>
    <property type="match status" value="1"/>
</dbReference>
<comment type="subcellular location">
    <subcellularLocation>
        <location evidence="5">Cell membrane</location>
        <topology evidence="5">Multi-pass membrane protein</topology>
    </subcellularLocation>
    <subcellularLocation>
        <location evidence="1">Membrane</location>
        <topology evidence="1">Multi-pass membrane protein</topology>
    </subcellularLocation>
</comment>
<keyword evidence="2 5" id="KW-0812">Transmembrane</keyword>